<evidence type="ECO:0000313" key="2">
    <source>
        <dbReference type="Proteomes" id="UP000237347"/>
    </source>
</evidence>
<accession>A0AAW0L169</accession>
<organism evidence="1 2">
    <name type="scientific">Quercus suber</name>
    <name type="common">Cork oak</name>
    <dbReference type="NCBI Taxonomy" id="58331"/>
    <lineage>
        <taxon>Eukaryota</taxon>
        <taxon>Viridiplantae</taxon>
        <taxon>Streptophyta</taxon>
        <taxon>Embryophyta</taxon>
        <taxon>Tracheophyta</taxon>
        <taxon>Spermatophyta</taxon>
        <taxon>Magnoliopsida</taxon>
        <taxon>eudicotyledons</taxon>
        <taxon>Gunneridae</taxon>
        <taxon>Pentapetalae</taxon>
        <taxon>rosids</taxon>
        <taxon>fabids</taxon>
        <taxon>Fagales</taxon>
        <taxon>Fagaceae</taxon>
        <taxon>Quercus</taxon>
    </lineage>
</organism>
<sequence length="133" mass="15742">MDLRLLNGVAYGHSWFGRWGYRFWSMDLGVAKHNYNKAIEILTSLELDKIIQDFSNTDQYKEIKQIIRHCRDMSETQLLTIKDLLRFMLIVKSSRAPLQLNSDIAAKINELELKYERDKDRTMGEVGVWDLRF</sequence>
<dbReference type="PANTHER" id="PTHR46201:SF9">
    <property type="entry name" value="PHD FINGER PROTEIN MALE MEIOCYTE DEATH 1"/>
    <property type="match status" value="1"/>
</dbReference>
<dbReference type="Proteomes" id="UP000237347">
    <property type="component" value="Unassembled WGS sequence"/>
</dbReference>
<name>A0AAW0L169_QUESU</name>
<reference evidence="1 2" key="1">
    <citation type="journal article" date="2018" name="Sci. Data">
        <title>The draft genome sequence of cork oak.</title>
        <authorList>
            <person name="Ramos A.M."/>
            <person name="Usie A."/>
            <person name="Barbosa P."/>
            <person name="Barros P.M."/>
            <person name="Capote T."/>
            <person name="Chaves I."/>
            <person name="Simoes F."/>
            <person name="Abreu I."/>
            <person name="Carrasquinho I."/>
            <person name="Faro C."/>
            <person name="Guimaraes J.B."/>
            <person name="Mendonca D."/>
            <person name="Nobrega F."/>
            <person name="Rodrigues L."/>
            <person name="Saibo N.J.M."/>
            <person name="Varela M.C."/>
            <person name="Egas C."/>
            <person name="Matos J."/>
            <person name="Miguel C.M."/>
            <person name="Oliveira M.M."/>
            <person name="Ricardo C.P."/>
            <person name="Goncalves S."/>
        </authorList>
    </citation>
    <scope>NUCLEOTIDE SEQUENCE [LARGE SCALE GENOMIC DNA]</scope>
    <source>
        <strain evidence="2">cv. HL8</strain>
    </source>
</reference>
<comment type="caution">
    <text evidence="1">The sequence shown here is derived from an EMBL/GenBank/DDBJ whole genome shotgun (WGS) entry which is preliminary data.</text>
</comment>
<evidence type="ECO:0000313" key="1">
    <source>
        <dbReference type="EMBL" id="KAK7845107.1"/>
    </source>
</evidence>
<keyword evidence="2" id="KW-1185">Reference proteome</keyword>
<protein>
    <submittedName>
        <fullName evidence="1">Mitochondrial protein</fullName>
    </submittedName>
</protein>
<dbReference type="AlphaFoldDB" id="A0AAW0L169"/>
<proteinExistence type="predicted"/>
<dbReference type="EMBL" id="PKMF04000175">
    <property type="protein sequence ID" value="KAK7845107.1"/>
    <property type="molecule type" value="Genomic_DNA"/>
</dbReference>
<dbReference type="PANTHER" id="PTHR46201">
    <property type="entry name" value="PHD FINGER PROTEIN MALE MEIOCYTE DEATH 1-RELATED"/>
    <property type="match status" value="1"/>
</dbReference>
<gene>
    <name evidence="1" type="ORF">CFP56_010045</name>
</gene>